<name>A0A1Y2DF21_9BASI</name>
<keyword evidence="2" id="KW-0472">Membrane</keyword>
<dbReference type="EMBL" id="MCGR01000081">
    <property type="protein sequence ID" value="ORY57704.1"/>
    <property type="molecule type" value="Genomic_DNA"/>
</dbReference>
<protein>
    <submittedName>
        <fullName evidence="3">Uncharacterized protein</fullName>
    </submittedName>
</protein>
<keyword evidence="2" id="KW-1133">Transmembrane helix</keyword>
<keyword evidence="4" id="KW-1185">Reference proteome</keyword>
<comment type="caution">
    <text evidence="3">The sequence shown here is derived from an EMBL/GenBank/DDBJ whole genome shotgun (WGS) entry which is preliminary data.</text>
</comment>
<sequence>MSTPEASSSTSPLFPSSPGSAASKPAQSSPSPINDELKAKKDEPKGFFSQYRTVEERFKVLIAYLELPDSASTTHGNQRRTAVQRALESSGGGFSTAFLMFGLTYLVCMFAGSPIKLSSSPVEMMSELMAVAARCSSWWVNWTVESIKACIEMLEARRGFLVNVLSATTLTVIVGFFAWFAVVPPLLLVVWSVTLHELTVLKLLPVDFISPPVAYTLDHLLLLSPILLLSRYLPPILTHPVLVYPLLTLYLASAALDCTIPEVFNYPFDRFERILAEHRRLLKEQMSKSVDVEGLAEDLKGIPKELDKEASAAESDYLRRAGVQEGDEKRRGEFGSASFECLYDGREVL</sequence>
<gene>
    <name evidence="3" type="ORF">BCR35DRAFT_335287</name>
</gene>
<feature type="region of interest" description="Disordered" evidence="1">
    <location>
        <begin position="1"/>
        <end position="41"/>
    </location>
</feature>
<feature type="compositionally biased region" description="Low complexity" evidence="1">
    <location>
        <begin position="7"/>
        <end position="32"/>
    </location>
</feature>
<dbReference type="Proteomes" id="UP000193467">
    <property type="component" value="Unassembled WGS sequence"/>
</dbReference>
<keyword evidence="2" id="KW-0812">Transmembrane</keyword>
<dbReference type="InParanoid" id="A0A1Y2DF21"/>
<dbReference type="AlphaFoldDB" id="A0A1Y2DF21"/>
<evidence type="ECO:0000256" key="2">
    <source>
        <dbReference type="SAM" id="Phobius"/>
    </source>
</evidence>
<accession>A0A1Y2DF21</accession>
<reference evidence="3 4" key="1">
    <citation type="submission" date="2016-07" db="EMBL/GenBank/DDBJ databases">
        <title>Pervasive Adenine N6-methylation of Active Genes in Fungi.</title>
        <authorList>
            <consortium name="DOE Joint Genome Institute"/>
            <person name="Mondo S.J."/>
            <person name="Dannebaum R.O."/>
            <person name="Kuo R.C."/>
            <person name="Labutti K."/>
            <person name="Haridas S."/>
            <person name="Kuo A."/>
            <person name="Salamov A."/>
            <person name="Ahrendt S.R."/>
            <person name="Lipzen A."/>
            <person name="Sullivan W."/>
            <person name="Andreopoulos W.B."/>
            <person name="Clum A."/>
            <person name="Lindquist E."/>
            <person name="Daum C."/>
            <person name="Ramamoorthy G.K."/>
            <person name="Gryganskyi A."/>
            <person name="Culley D."/>
            <person name="Magnuson J.K."/>
            <person name="James T.Y."/>
            <person name="O'Malley M.A."/>
            <person name="Stajich J.E."/>
            <person name="Spatafora J.W."/>
            <person name="Visel A."/>
            <person name="Grigoriev I.V."/>
        </authorList>
    </citation>
    <scope>NUCLEOTIDE SEQUENCE [LARGE SCALE GENOMIC DNA]</scope>
    <source>
        <strain evidence="3 4">62-1032</strain>
    </source>
</reference>
<feature type="transmembrane region" description="Helical" evidence="2">
    <location>
        <begin position="94"/>
        <end position="115"/>
    </location>
</feature>
<proteinExistence type="predicted"/>
<organism evidence="3 4">
    <name type="scientific">Leucosporidium creatinivorum</name>
    <dbReference type="NCBI Taxonomy" id="106004"/>
    <lineage>
        <taxon>Eukaryota</taxon>
        <taxon>Fungi</taxon>
        <taxon>Dikarya</taxon>
        <taxon>Basidiomycota</taxon>
        <taxon>Pucciniomycotina</taxon>
        <taxon>Microbotryomycetes</taxon>
        <taxon>Leucosporidiales</taxon>
        <taxon>Leucosporidium</taxon>
    </lineage>
</organism>
<evidence type="ECO:0000313" key="3">
    <source>
        <dbReference type="EMBL" id="ORY57704.1"/>
    </source>
</evidence>
<evidence type="ECO:0000256" key="1">
    <source>
        <dbReference type="SAM" id="MobiDB-lite"/>
    </source>
</evidence>
<evidence type="ECO:0000313" key="4">
    <source>
        <dbReference type="Proteomes" id="UP000193467"/>
    </source>
</evidence>
<feature type="transmembrane region" description="Helical" evidence="2">
    <location>
        <begin position="160"/>
        <end position="193"/>
    </location>
</feature>